<dbReference type="GO" id="GO:0070490">
    <property type="term" value="P:protein pupylation"/>
    <property type="evidence" value="ECO:0007669"/>
    <property type="project" value="TreeGrafter"/>
</dbReference>
<dbReference type="PIRSF" id="PIRSF018077">
    <property type="entry name" value="UCP018077"/>
    <property type="match status" value="1"/>
</dbReference>
<dbReference type="Proteomes" id="UP000290408">
    <property type="component" value="Chromosome"/>
</dbReference>
<dbReference type="AlphaFoldDB" id="A0A4V0ZAY0"/>
<dbReference type="KEGG" id="jli:EXU32_07245"/>
<feature type="active site" description="Proton acceptor" evidence="2">
    <location>
        <position position="97"/>
    </location>
</feature>
<proteinExistence type="inferred from homology"/>
<dbReference type="GO" id="GO:0010498">
    <property type="term" value="P:proteasomal protein catabolic process"/>
    <property type="evidence" value="ECO:0007669"/>
    <property type="project" value="InterPro"/>
</dbReference>
<dbReference type="PANTHER" id="PTHR42307:SF2">
    <property type="entry name" value="PUP DEAMIDASE_DEPUPYLASE"/>
    <property type="match status" value="1"/>
</dbReference>
<dbReference type="InterPro" id="IPR022366">
    <property type="entry name" value="Pup_deamidase"/>
</dbReference>
<evidence type="ECO:0000256" key="1">
    <source>
        <dbReference type="ARBA" id="ARBA00009114"/>
    </source>
</evidence>
<keyword evidence="3" id="KW-0647">Proteasome</keyword>
<dbReference type="RefSeq" id="WP_130629295.1">
    <property type="nucleotide sequence ID" value="NZ_CP036164.1"/>
</dbReference>
<dbReference type="NCBIfam" id="TIGR03688">
    <property type="entry name" value="depupylase_Dop"/>
    <property type="match status" value="1"/>
</dbReference>
<evidence type="ECO:0000256" key="2">
    <source>
        <dbReference type="PIRSR" id="PIRSR018077-1"/>
    </source>
</evidence>
<dbReference type="EMBL" id="CP036164">
    <property type="protein sequence ID" value="QBF46068.1"/>
    <property type="molecule type" value="Genomic_DNA"/>
</dbReference>
<dbReference type="PANTHER" id="PTHR42307">
    <property type="entry name" value="PUP DEAMIDASE/DEPUPYLASE"/>
    <property type="match status" value="1"/>
</dbReference>
<evidence type="ECO:0000313" key="3">
    <source>
        <dbReference type="EMBL" id="QBF46068.1"/>
    </source>
</evidence>
<dbReference type="GO" id="GO:0005524">
    <property type="term" value="F:ATP binding"/>
    <property type="evidence" value="ECO:0007669"/>
    <property type="project" value="TreeGrafter"/>
</dbReference>
<accession>A0A4V0ZAY0</accession>
<name>A0A4V0ZAY0_9MICO</name>
<dbReference type="GO" id="GO:0019941">
    <property type="term" value="P:modification-dependent protein catabolic process"/>
    <property type="evidence" value="ECO:0007669"/>
    <property type="project" value="InterPro"/>
</dbReference>
<dbReference type="STRING" id="1216970.GCA_001570985_00203"/>
<dbReference type="Pfam" id="PF03136">
    <property type="entry name" value="Pup_ligase"/>
    <property type="match status" value="1"/>
</dbReference>
<dbReference type="OrthoDB" id="9760627at2"/>
<dbReference type="InterPro" id="IPR004347">
    <property type="entry name" value="Pup_ligase/deamidase"/>
</dbReference>
<keyword evidence="4" id="KW-1185">Reference proteome</keyword>
<dbReference type="GO" id="GO:0000502">
    <property type="term" value="C:proteasome complex"/>
    <property type="evidence" value="ECO:0007669"/>
    <property type="project" value="UniProtKB-KW"/>
</dbReference>
<dbReference type="GO" id="GO:0016811">
    <property type="term" value="F:hydrolase activity, acting on carbon-nitrogen (but not peptide) bonds, in linear amides"/>
    <property type="evidence" value="ECO:0007669"/>
    <property type="project" value="InterPro"/>
</dbReference>
<reference evidence="3 4" key="1">
    <citation type="submission" date="2019-02" db="EMBL/GenBank/DDBJ databases">
        <title>Genomic data mining of an Antarctic deep-sea actinobacterium, Janibacterlimosus P3-3-X1.</title>
        <authorList>
            <person name="Liao L."/>
            <person name="Chen B."/>
        </authorList>
    </citation>
    <scope>NUCLEOTIDE SEQUENCE [LARGE SCALE GENOMIC DNA]</scope>
    <source>
        <strain evidence="3 4">P3-3-X1</strain>
    </source>
</reference>
<protein>
    <submittedName>
        <fullName evidence="3">Proteasome accessory factor PafA2</fullName>
    </submittedName>
</protein>
<organism evidence="3 4">
    <name type="scientific">Janibacter limosus</name>
    <dbReference type="NCBI Taxonomy" id="53458"/>
    <lineage>
        <taxon>Bacteria</taxon>
        <taxon>Bacillati</taxon>
        <taxon>Actinomycetota</taxon>
        <taxon>Actinomycetes</taxon>
        <taxon>Micrococcales</taxon>
        <taxon>Intrasporangiaceae</taxon>
        <taxon>Janibacter</taxon>
    </lineage>
</organism>
<dbReference type="GO" id="GO:0008233">
    <property type="term" value="F:peptidase activity"/>
    <property type="evidence" value="ECO:0007669"/>
    <property type="project" value="InterPro"/>
</dbReference>
<evidence type="ECO:0000313" key="4">
    <source>
        <dbReference type="Proteomes" id="UP000290408"/>
    </source>
</evidence>
<comment type="similarity">
    <text evidence="1">Belongs to the Pup ligase/Pup deamidase family. Pup deamidase subfamily.</text>
</comment>
<sequence length="498" mass="54750">MSVRRVMGIETEYGIAVPGQPWANPMAASGEVVTTYARAHGLRAGHGAWDYSDEHPLVDARGFEMPRARADISQLTDAEDPSLANVVLANGARLYVDHAHPEYSSPEVTSPRDAVVWDRAGELVMREIVERLARREPGINLYKNNTDGKGASYGTHENYLVTRATPFDRIVSGLTPFFVARQVMCGAGRVGIGQESERAGYQIASRSDFFEASVGLETTFKRPIINTRDEPHADPDQWRRLHVIIGDANQADVANLVKLGSTSLVLRLVEAGAIDRDLEVLHPVESLKVVSHDPTCRATVRLRDGRDLTAVQILTEYLEMATTFVQREGSDPATDEVLYHWERLVGLLAGDPMDAAADIDWVAKLALLQRYRDRDGLAWDDHRLRAIDIQWSDVRPDKGIFHKLEAGGRITRLTSDEDVSAAVASPPADTRAWLRGRIVEAFGPQVISASWDSVVLRLPRAGRVARLSMLDPLAFGREATEALVSAGDIDDLVATLGA</sequence>
<gene>
    <name evidence="3" type="ORF">EXU32_07245</name>
</gene>